<dbReference type="PANTHER" id="PTHR30288">
    <property type="entry name" value="FLAGELLAR CAP/ASSEMBLY PROTEIN FLID"/>
    <property type="match status" value="1"/>
</dbReference>
<comment type="subcellular location">
    <subcellularLocation>
        <location evidence="7">Secreted</location>
    </subcellularLocation>
    <subcellularLocation>
        <location evidence="7">Bacterial flagellum</location>
    </subcellularLocation>
</comment>
<reference evidence="10 12" key="1">
    <citation type="submission" date="2015-03" db="EMBL/GenBank/DDBJ databases">
        <authorList>
            <consortium name="Pathogen Informatics"/>
            <person name="Murphy D."/>
        </authorList>
    </citation>
    <scope>NUCLEOTIDE SEQUENCE [LARGE SCALE GENOMIC DNA]</scope>
    <source>
        <strain evidence="10">Type strain: CIP110231</strain>
        <strain evidence="12">type strain: CIP110231</strain>
    </source>
</reference>
<dbReference type="GO" id="GO:0071973">
    <property type="term" value="P:bacterial-type flagellum-dependent cell motility"/>
    <property type="evidence" value="ECO:0007669"/>
    <property type="project" value="TreeGrafter"/>
</dbReference>
<evidence type="ECO:0000313" key="11">
    <source>
        <dbReference type="EMBL" id="MDN0088785.1"/>
    </source>
</evidence>
<evidence type="ECO:0000256" key="6">
    <source>
        <dbReference type="ARBA" id="ARBA00025175"/>
    </source>
</evidence>
<dbReference type="EMBL" id="CPYD01000004">
    <property type="protein sequence ID" value="CNE35856.1"/>
    <property type="molecule type" value="Genomic_DNA"/>
</dbReference>
<dbReference type="EMBL" id="JAUEHU010000017">
    <property type="protein sequence ID" value="MDN0088785.1"/>
    <property type="molecule type" value="Genomic_DNA"/>
</dbReference>
<accession>A0AAW7KAK2</accession>
<dbReference type="Pfam" id="PF02465">
    <property type="entry name" value="FliD_N"/>
    <property type="match status" value="1"/>
</dbReference>
<dbReference type="Proteomes" id="UP001167864">
    <property type="component" value="Unassembled WGS sequence"/>
</dbReference>
<comment type="subunit">
    <text evidence="2 7">Homopentamer.</text>
</comment>
<dbReference type="InterPro" id="IPR010809">
    <property type="entry name" value="FliD_C"/>
</dbReference>
<dbReference type="GO" id="GO:0009424">
    <property type="term" value="C:bacterial-type flagellum hook"/>
    <property type="evidence" value="ECO:0007669"/>
    <property type="project" value="UniProtKB-UniRule"/>
</dbReference>
<evidence type="ECO:0000256" key="5">
    <source>
        <dbReference type="ARBA" id="ARBA00023143"/>
    </source>
</evidence>
<evidence type="ECO:0000256" key="4">
    <source>
        <dbReference type="ARBA" id="ARBA00023054"/>
    </source>
</evidence>
<organism evidence="11 13">
    <name type="scientific">Yersinia nurmii</name>
    <dbReference type="NCBI Taxonomy" id="685706"/>
    <lineage>
        <taxon>Bacteria</taxon>
        <taxon>Pseudomonadati</taxon>
        <taxon>Pseudomonadota</taxon>
        <taxon>Gammaproteobacteria</taxon>
        <taxon>Enterobacterales</taxon>
        <taxon>Yersiniaceae</taxon>
        <taxon>Yersinia</taxon>
    </lineage>
</organism>
<keyword evidence="12" id="KW-1185">Reference proteome</keyword>
<dbReference type="GO" id="GO:0009421">
    <property type="term" value="C:bacterial-type flagellum filament cap"/>
    <property type="evidence" value="ECO:0007669"/>
    <property type="project" value="InterPro"/>
</dbReference>
<dbReference type="Pfam" id="PF07195">
    <property type="entry name" value="FliD_C"/>
    <property type="match status" value="1"/>
</dbReference>
<dbReference type="InterPro" id="IPR040026">
    <property type="entry name" value="FliD"/>
</dbReference>
<comment type="caution">
    <text evidence="11">The sequence shown here is derived from an EMBL/GenBank/DDBJ whole genome shotgun (WGS) entry which is preliminary data.</text>
</comment>
<evidence type="ECO:0000256" key="1">
    <source>
        <dbReference type="ARBA" id="ARBA00009764"/>
    </source>
</evidence>
<dbReference type="GO" id="GO:0005576">
    <property type="term" value="C:extracellular region"/>
    <property type="evidence" value="ECO:0007669"/>
    <property type="project" value="UniProtKB-SubCell"/>
</dbReference>
<dbReference type="GO" id="GO:0007155">
    <property type="term" value="P:cell adhesion"/>
    <property type="evidence" value="ECO:0007669"/>
    <property type="project" value="InterPro"/>
</dbReference>
<comment type="function">
    <text evidence="6">Required for the morphogenesis and for the elongation of the flagellar filament by facilitating polymerization of the flagellin monomers at the tip of growing filament. Forms a capping structure, which prevents flagellin subunits (transported through the central channel of the flagellum) from leaking out without polymerization at the distal end.</text>
</comment>
<keyword evidence="11" id="KW-0969">Cilium</keyword>
<evidence type="ECO:0000259" key="9">
    <source>
        <dbReference type="Pfam" id="PF07195"/>
    </source>
</evidence>
<evidence type="ECO:0000313" key="13">
    <source>
        <dbReference type="Proteomes" id="UP001167864"/>
    </source>
</evidence>
<evidence type="ECO:0000313" key="10">
    <source>
        <dbReference type="EMBL" id="CNE35856.1"/>
    </source>
</evidence>
<keyword evidence="4" id="KW-0175">Coiled coil</keyword>
<keyword evidence="11" id="KW-0966">Cell projection</keyword>
<dbReference type="RefSeq" id="WP_049597531.1">
    <property type="nucleotide sequence ID" value="NZ_CPYD01000004.1"/>
</dbReference>
<keyword evidence="7" id="KW-0964">Secreted</keyword>
<comment type="function">
    <text evidence="7">Required for morphogenesis and for the elongation of the flagellar filament by facilitating polymerization of the flagellin monomers at the tip of growing filament. Forms a capping structure, which prevents flagellin subunits (transported through the central channel of the flagellum) from leaking out without polymerization at the distal end.</text>
</comment>
<protein>
    <recommendedName>
        <fullName evidence="3 7">Flagellar hook-associated protein 2</fullName>
        <shortName evidence="7">HAP2</shortName>
    </recommendedName>
    <alternativeName>
        <fullName evidence="7">Flagellar cap protein</fullName>
    </alternativeName>
</protein>
<name>A0AAW7KAK2_9GAMM</name>
<feature type="domain" description="Flagellar hook-associated protein 2 N-terminal" evidence="8">
    <location>
        <begin position="11"/>
        <end position="106"/>
    </location>
</feature>
<reference evidence="11" key="2">
    <citation type="submission" date="2023-06" db="EMBL/GenBank/DDBJ databases">
        <authorList>
            <person name="Polev D.E."/>
            <person name="Saitova A.T."/>
            <person name="Bogumilchik E.A."/>
            <person name="Kokorina G.I."/>
            <person name="Voskresenskaia E.A."/>
        </authorList>
    </citation>
    <scope>NUCLEOTIDE SEQUENCE</scope>
    <source>
        <strain evidence="11">2145 StPb PI</strain>
    </source>
</reference>
<gene>
    <name evidence="11" type="primary">fliD</name>
    <name evidence="10" type="ORF">ERS137967_01355</name>
    <name evidence="11" type="ORF">QVN42_15635</name>
</gene>
<comment type="similarity">
    <text evidence="1 7">Belongs to the FliD family.</text>
</comment>
<evidence type="ECO:0000256" key="3">
    <source>
        <dbReference type="ARBA" id="ARBA00016246"/>
    </source>
</evidence>
<feature type="domain" description="Flagellar hook-associated protein 2 C-terminal" evidence="9">
    <location>
        <begin position="224"/>
        <end position="453"/>
    </location>
</feature>
<proteinExistence type="inferred from homology"/>
<evidence type="ECO:0000313" key="12">
    <source>
        <dbReference type="Proteomes" id="UP000040578"/>
    </source>
</evidence>
<dbReference type="NCBIfam" id="NF005955">
    <property type="entry name" value="PRK08032.1"/>
    <property type="match status" value="1"/>
</dbReference>
<keyword evidence="11" id="KW-0282">Flagellum</keyword>
<keyword evidence="5 7" id="KW-0975">Bacterial flagellum</keyword>
<dbReference type="AlphaFoldDB" id="A0AAW7KAK2"/>
<dbReference type="Proteomes" id="UP000040578">
    <property type="component" value="Unassembled WGS sequence"/>
</dbReference>
<dbReference type="InterPro" id="IPR003481">
    <property type="entry name" value="FliD_N"/>
</dbReference>
<evidence type="ECO:0000259" key="8">
    <source>
        <dbReference type="Pfam" id="PF02465"/>
    </source>
</evidence>
<evidence type="ECO:0000256" key="7">
    <source>
        <dbReference type="RuleBase" id="RU362066"/>
    </source>
</evidence>
<sequence>MASISSLGSGSGMNLSELLDGLSAAEQKRLTPLTQQQTSFKGKLSAFGVLQNALAKVETAAAALKKADTINGTSVSSKNDAFSATTDSAASAGSYNIEISQLAQAQSLLSGKMPNPKDNLGNSNETRTITITQPGQEKPMEVTLAKDKTSLTDIRDAINKQEGSVTASIMKGDDDTYYLSLTSKETGTKSEMTVSVTGDDDLGKILNYTPGSTSADGMKQTVAAADAKLKVNGIDITRQSNVITDAPAGVTLTLKSLTKTDTPEILTVVRDPKATKEAIQAFVDAYNSLQTTFSSLTKYTAVEAGQEQSSGNGELVGDNTLRNIQTQLKSQLSSAQGGDVKTLASLGITQDLNGKLKIDNDKLDKALKEKPGSVNQFFAGDGETTGFATQMDKLLNGALDTSKGTLKSATDGINRSLKNLDKQVISTTANINATIERYKIQFGQLDKLVTSFKNTGNMLLAQFK</sequence>
<evidence type="ECO:0000256" key="2">
    <source>
        <dbReference type="ARBA" id="ARBA00011255"/>
    </source>
</evidence>
<dbReference type="PANTHER" id="PTHR30288:SF0">
    <property type="entry name" value="FLAGELLAR HOOK-ASSOCIATED PROTEIN 2"/>
    <property type="match status" value="1"/>
</dbReference>